<keyword evidence="5" id="KW-0472">Membrane</keyword>
<evidence type="ECO:0000256" key="5">
    <source>
        <dbReference type="ARBA" id="ARBA00023136"/>
    </source>
</evidence>
<comment type="similarity">
    <text evidence="2">Belongs to the LemA family.</text>
</comment>
<gene>
    <name evidence="6" type="ORF">XD94_0688</name>
</gene>
<keyword evidence="4" id="KW-1133">Transmembrane helix</keyword>
<comment type="subcellular location">
    <subcellularLocation>
        <location evidence="1">Membrane</location>
        <topology evidence="1">Single-pass membrane protein</topology>
    </subcellularLocation>
</comment>
<proteinExistence type="inferred from homology"/>
<dbReference type="PANTHER" id="PTHR34478:SF1">
    <property type="entry name" value="PROTEIN LEMA"/>
    <property type="match status" value="1"/>
</dbReference>
<dbReference type="Pfam" id="PF04011">
    <property type="entry name" value="LemA"/>
    <property type="match status" value="2"/>
</dbReference>
<evidence type="ECO:0000256" key="4">
    <source>
        <dbReference type="ARBA" id="ARBA00022989"/>
    </source>
</evidence>
<dbReference type="InterPro" id="IPR023353">
    <property type="entry name" value="LemA-like_dom_sf"/>
</dbReference>
<dbReference type="InterPro" id="IPR007156">
    <property type="entry name" value="MamQ_LemA"/>
</dbReference>
<protein>
    <recommendedName>
        <fullName evidence="8">LemA family protein</fullName>
    </recommendedName>
</protein>
<organism evidence="6 7">
    <name type="scientific">Mesotoga prima</name>
    <dbReference type="NCBI Taxonomy" id="1184387"/>
    <lineage>
        <taxon>Bacteria</taxon>
        <taxon>Thermotogati</taxon>
        <taxon>Thermotogota</taxon>
        <taxon>Thermotogae</taxon>
        <taxon>Kosmotogales</taxon>
        <taxon>Kosmotogaceae</taxon>
        <taxon>Mesotoga</taxon>
    </lineage>
</organism>
<dbReference type="SUPFAM" id="SSF140478">
    <property type="entry name" value="LemA-like"/>
    <property type="match status" value="1"/>
</dbReference>
<dbReference type="PANTHER" id="PTHR34478">
    <property type="entry name" value="PROTEIN LEMA"/>
    <property type="match status" value="1"/>
</dbReference>
<keyword evidence="3" id="KW-0812">Transmembrane</keyword>
<dbReference type="AlphaFoldDB" id="A0A101HQ02"/>
<evidence type="ECO:0000313" key="6">
    <source>
        <dbReference type="EMBL" id="KUK80928.1"/>
    </source>
</evidence>
<dbReference type="PATRIC" id="fig|1184387.3.peg.1070"/>
<comment type="caution">
    <text evidence="6">The sequence shown here is derived from an EMBL/GenBank/DDBJ whole genome shotgun (WGS) entry which is preliminary data.</text>
</comment>
<name>A0A101HQ02_9BACT</name>
<sequence length="137" mass="15668">MWTVYNSLKTLRERVRQGYSQVEVHLKRRPDLIPRLSASVIGLMKHEQDVQTRIAALRNATAADALLLIIEKYPELKSSGVVSRLQKALADTENRLELARAYYNNIATFYNAGLERIPDIVVARIARLKEFELMSVD</sequence>
<evidence type="ECO:0000256" key="3">
    <source>
        <dbReference type="ARBA" id="ARBA00022692"/>
    </source>
</evidence>
<dbReference type="EMBL" id="LGGP01000096">
    <property type="protein sequence ID" value="KUK80928.1"/>
    <property type="molecule type" value="Genomic_DNA"/>
</dbReference>
<evidence type="ECO:0008006" key="8">
    <source>
        <dbReference type="Google" id="ProtNLM"/>
    </source>
</evidence>
<dbReference type="GO" id="GO:0016020">
    <property type="term" value="C:membrane"/>
    <property type="evidence" value="ECO:0007669"/>
    <property type="project" value="UniProtKB-SubCell"/>
</dbReference>
<evidence type="ECO:0000256" key="2">
    <source>
        <dbReference type="ARBA" id="ARBA00008854"/>
    </source>
</evidence>
<accession>A0A101HQ02</accession>
<evidence type="ECO:0000313" key="7">
    <source>
        <dbReference type="Proteomes" id="UP000054092"/>
    </source>
</evidence>
<reference evidence="7" key="1">
    <citation type="journal article" date="2015" name="MBio">
        <title>Genome-Resolved Metagenomic Analysis Reveals Roles for Candidate Phyla and Other Microbial Community Members in Biogeochemical Transformations in Oil Reservoirs.</title>
        <authorList>
            <person name="Hu P."/>
            <person name="Tom L."/>
            <person name="Singh A."/>
            <person name="Thomas B.C."/>
            <person name="Baker B.J."/>
            <person name="Piceno Y.M."/>
            <person name="Andersen G.L."/>
            <person name="Banfield J.F."/>
        </authorList>
    </citation>
    <scope>NUCLEOTIDE SEQUENCE [LARGE SCALE GENOMIC DNA]</scope>
</reference>
<evidence type="ECO:0000256" key="1">
    <source>
        <dbReference type="ARBA" id="ARBA00004167"/>
    </source>
</evidence>
<dbReference type="Proteomes" id="UP000054092">
    <property type="component" value="Unassembled WGS sequence"/>
</dbReference>
<dbReference type="Gene3D" id="1.20.1440.20">
    <property type="entry name" value="LemA-like domain"/>
    <property type="match status" value="2"/>
</dbReference>